<organism evidence="1 2">
    <name type="scientific">Pseudooceanicola algae</name>
    <dbReference type="NCBI Taxonomy" id="1537215"/>
    <lineage>
        <taxon>Bacteria</taxon>
        <taxon>Pseudomonadati</taxon>
        <taxon>Pseudomonadota</taxon>
        <taxon>Alphaproteobacteria</taxon>
        <taxon>Rhodobacterales</taxon>
        <taxon>Paracoccaceae</taxon>
        <taxon>Pseudooceanicola</taxon>
    </lineage>
</organism>
<dbReference type="Gene3D" id="3.40.190.10">
    <property type="entry name" value="Periplasmic binding protein-like II"/>
    <property type="match status" value="2"/>
</dbReference>
<protein>
    <submittedName>
        <fullName evidence="1">Uncharacterized protein</fullName>
    </submittedName>
</protein>
<keyword evidence="1" id="KW-0614">Plasmid</keyword>
<evidence type="ECO:0000313" key="1">
    <source>
        <dbReference type="EMBL" id="QPM92413.1"/>
    </source>
</evidence>
<dbReference type="EMBL" id="CP060437">
    <property type="protein sequence ID" value="QPM92413.1"/>
    <property type="molecule type" value="Genomic_DNA"/>
</dbReference>
<geneLocation type="plasmid" evidence="1 2">
    <name>p202</name>
</geneLocation>
<evidence type="ECO:0000313" key="2">
    <source>
        <dbReference type="Proteomes" id="UP000283786"/>
    </source>
</evidence>
<dbReference type="PANTHER" id="PTHR43649">
    <property type="entry name" value="ARABINOSE-BINDING PROTEIN-RELATED"/>
    <property type="match status" value="1"/>
</dbReference>
<reference evidence="1 2" key="1">
    <citation type="submission" date="2020-08" db="EMBL/GenBank/DDBJ databases">
        <title>Genome sequence of Rhodobacteraceae bacterium Lw-13e.</title>
        <authorList>
            <person name="Poehlein A."/>
            <person name="Wolter L."/>
            <person name="Daniel R."/>
            <person name="Brinkhoff T."/>
        </authorList>
    </citation>
    <scope>NUCLEOTIDE SEQUENCE [LARGE SCALE GENOMIC DNA]</scope>
    <source>
        <strain evidence="1 2">Lw-13e</strain>
        <plasmid evidence="1 2">p202</plasmid>
    </source>
</reference>
<name>A0A418SCR9_9RHOB</name>
<dbReference type="SUPFAM" id="SSF53850">
    <property type="entry name" value="Periplasmic binding protein-like II"/>
    <property type="match status" value="1"/>
</dbReference>
<accession>A0A418SCR9</accession>
<dbReference type="InterPro" id="IPR050490">
    <property type="entry name" value="Bact_solute-bd_prot1"/>
</dbReference>
<dbReference type="AlphaFoldDB" id="A0A418SCR9"/>
<proteinExistence type="predicted"/>
<dbReference type="PANTHER" id="PTHR43649:SF17">
    <property type="entry name" value="ABC TRANSPORTER SOLUTE BINDING PROTEIN-SUGAR TRANSPORT"/>
    <property type="match status" value="1"/>
</dbReference>
<gene>
    <name evidence="1" type="ORF">PSAL_036770</name>
</gene>
<dbReference type="KEGG" id="palw:PSAL_036770"/>
<sequence>MTLLRTREDNMRRTTLTLALLMTTVMPAAALAQDEDYRIVEDPLELTIHMHWPRAQGYGVGGSPSEIYPVEEVTRELTGIALKDATAGRNSTDSNEAMNLLIAQGKFPDIVSGHLIQQPVNQYGPEGAFVPLNDLVKEHAPHIQAFWDSHPGLMEAISSSDGNYYYIPYLPDGKFGRAWYIRQDWLDNLGLEQPQNVEELHTVLTAFRNDDPNGNGLKDEIPFFARQWEEVNRLLTLWDARSSGSDTYHDFYVNDEGKVVHPYAQEAYRDALENVAQWYSEGLIDPEIFTRGSSSRDYLLSEDLGGMTHDWFASTSSYNAALSERIEGFDFVPFLPPESAGGVRMEEHRRIPIKPDGWAISYQNEHPVETIKYFDFFFTEKGRNLSNFGVEGKTWDMVDGEPTFKPEVLNSDSPVNSQMYLEGAQIYRGYWMDYRYELQWTSEAAREGIDLYEANDLLIDQFLGVSFNKKEQDVYDKYWPSLRTYMLERQQAWVLGSGDIQADWDSYVSTLDRMGYEKVIEVMNSAYERQYN</sequence>
<keyword evidence="2" id="KW-1185">Reference proteome</keyword>
<dbReference type="Proteomes" id="UP000283786">
    <property type="component" value="Plasmid p202"/>
</dbReference>